<dbReference type="EMBL" id="LGRX02027593">
    <property type="protein sequence ID" value="KAK3249087.1"/>
    <property type="molecule type" value="Genomic_DNA"/>
</dbReference>
<evidence type="ECO:0000313" key="3">
    <source>
        <dbReference type="Proteomes" id="UP001190700"/>
    </source>
</evidence>
<name>A0AAE0C871_9CHLO</name>
<reference evidence="2 3" key="1">
    <citation type="journal article" date="2015" name="Genome Biol. Evol.">
        <title>Comparative Genomics of a Bacterivorous Green Alga Reveals Evolutionary Causalities and Consequences of Phago-Mixotrophic Mode of Nutrition.</title>
        <authorList>
            <person name="Burns J.A."/>
            <person name="Paasch A."/>
            <person name="Narechania A."/>
            <person name="Kim E."/>
        </authorList>
    </citation>
    <scope>NUCLEOTIDE SEQUENCE [LARGE SCALE GENOMIC DNA]</scope>
    <source>
        <strain evidence="2 3">PLY_AMNH</strain>
    </source>
</reference>
<dbReference type="Proteomes" id="UP001190700">
    <property type="component" value="Unassembled WGS sequence"/>
</dbReference>
<dbReference type="AlphaFoldDB" id="A0AAE0C871"/>
<evidence type="ECO:0000313" key="2">
    <source>
        <dbReference type="EMBL" id="KAK3249087.1"/>
    </source>
</evidence>
<comment type="caution">
    <text evidence="2">The sequence shown here is derived from an EMBL/GenBank/DDBJ whole genome shotgun (WGS) entry which is preliminary data.</text>
</comment>
<protein>
    <submittedName>
        <fullName evidence="2">Uncharacterized protein</fullName>
    </submittedName>
</protein>
<gene>
    <name evidence="2" type="ORF">CYMTET_41473</name>
</gene>
<sequence>MGLQEGHRRREQMGLPFAGSILNDRICIALLLISCLGGASALPFRYGTLTWSLDYETTNGVIFKMEAAFQRDHPWGTLAENSGSPIEEWAPSSNDAFRHYYPVSGQVDECGTWVDSYNVGLSTATGKPSGCNNITVSPYSGYVLRLNSKELTQSLCTDPLDLVGNGCEPWNEVYGLYFGDGTGSAIDLEIYSVVDAEGGGLGDYVVGHGTLPKAYASPYDVANDAVWTAFFMGGDRLGYLENNYNGLFRLETTVDLRTANEPPQLMMLPILPVPYTQGYAEFDINAIDPDGDSLSFSEGTSEQYGGLFDYSNLKLSGATTANSSYSPSGPSGISVVGSKKVIWTLNGEQGFYNLVVTVSDGTVHSSLDMMLYLYYTPSFCDKQCRSPEPGFSTVVDMDGLYDGCTVCSNTTTGETDYFQCVPVPESTSCPGLPIDFSPPPPSPPPHPLSSPGEPSPPTPSFPSSSAAPASSGDPSYG</sequence>
<evidence type="ECO:0000256" key="1">
    <source>
        <dbReference type="SAM" id="MobiDB-lite"/>
    </source>
</evidence>
<organism evidence="2 3">
    <name type="scientific">Cymbomonas tetramitiformis</name>
    <dbReference type="NCBI Taxonomy" id="36881"/>
    <lineage>
        <taxon>Eukaryota</taxon>
        <taxon>Viridiplantae</taxon>
        <taxon>Chlorophyta</taxon>
        <taxon>Pyramimonadophyceae</taxon>
        <taxon>Pyramimonadales</taxon>
        <taxon>Pyramimonadaceae</taxon>
        <taxon>Cymbomonas</taxon>
    </lineage>
</organism>
<feature type="compositionally biased region" description="Low complexity" evidence="1">
    <location>
        <begin position="461"/>
        <end position="477"/>
    </location>
</feature>
<keyword evidence="3" id="KW-1185">Reference proteome</keyword>
<proteinExistence type="predicted"/>
<accession>A0AAE0C871</accession>
<feature type="region of interest" description="Disordered" evidence="1">
    <location>
        <begin position="431"/>
        <end position="477"/>
    </location>
</feature>
<feature type="compositionally biased region" description="Pro residues" evidence="1">
    <location>
        <begin position="436"/>
        <end position="460"/>
    </location>
</feature>